<organism evidence="1 2">
    <name type="scientific">Falsiroseomonas stagni DSM 19981</name>
    <dbReference type="NCBI Taxonomy" id="1123062"/>
    <lineage>
        <taxon>Bacteria</taxon>
        <taxon>Pseudomonadati</taxon>
        <taxon>Pseudomonadota</taxon>
        <taxon>Alphaproteobacteria</taxon>
        <taxon>Acetobacterales</taxon>
        <taxon>Roseomonadaceae</taxon>
        <taxon>Falsiroseomonas</taxon>
    </lineage>
</organism>
<dbReference type="Proteomes" id="UP000199473">
    <property type="component" value="Unassembled WGS sequence"/>
</dbReference>
<dbReference type="STRING" id="1123062.SAMN02745775_111129"/>
<proteinExistence type="predicted"/>
<name>A0A1I4DKM0_9PROT</name>
<dbReference type="RefSeq" id="WP_092962213.1">
    <property type="nucleotide sequence ID" value="NZ_FOSQ01000011.1"/>
</dbReference>
<dbReference type="EMBL" id="FOSQ01000011">
    <property type="protein sequence ID" value="SFK94168.1"/>
    <property type="molecule type" value="Genomic_DNA"/>
</dbReference>
<protein>
    <submittedName>
        <fullName evidence="1">Uncharacterized protein</fullName>
    </submittedName>
</protein>
<accession>A0A1I4DKM0</accession>
<keyword evidence="2" id="KW-1185">Reference proteome</keyword>
<sequence length="232" mass="25238">MDYASFLRSQWQDLVDAWLGLDDRLGMNTAWIALPDLTWVAKLAEPGFPGGAGRWSPLPGTPPTEALMRHDGKARPQLWVKPQDKEEGDGRYAAYWAAFVKQLGHAAPASEVAGQKLAVDHLFPETAAARRGWLLVRTMPVDRRSNSLLGSTTEKVDANRGGVHRPRKATALTIAKVTGFQGSFARRHDPKAIAAALLAHLRACGLVVPDGVLLPDDEEGGMIAGLIGFYRR</sequence>
<evidence type="ECO:0000313" key="2">
    <source>
        <dbReference type="Proteomes" id="UP000199473"/>
    </source>
</evidence>
<dbReference type="OrthoDB" id="9841864at2"/>
<reference evidence="1 2" key="1">
    <citation type="submission" date="2016-10" db="EMBL/GenBank/DDBJ databases">
        <authorList>
            <person name="de Groot N.N."/>
        </authorList>
    </citation>
    <scope>NUCLEOTIDE SEQUENCE [LARGE SCALE GENOMIC DNA]</scope>
    <source>
        <strain evidence="1 2">DSM 19981</strain>
    </source>
</reference>
<gene>
    <name evidence="1" type="ORF">SAMN02745775_111129</name>
</gene>
<evidence type="ECO:0000313" key="1">
    <source>
        <dbReference type="EMBL" id="SFK94168.1"/>
    </source>
</evidence>
<dbReference type="AlphaFoldDB" id="A0A1I4DKM0"/>